<evidence type="ECO:0000313" key="3">
    <source>
        <dbReference type="Proteomes" id="UP000002630"/>
    </source>
</evidence>
<dbReference type="EMBL" id="FN648403">
    <property type="protein sequence ID" value="CBN79432.1"/>
    <property type="molecule type" value="Genomic_DNA"/>
</dbReference>
<organism evidence="2 3">
    <name type="scientific">Ectocarpus siliculosus</name>
    <name type="common">Brown alga</name>
    <name type="synonym">Conferva siliculosa</name>
    <dbReference type="NCBI Taxonomy" id="2880"/>
    <lineage>
        <taxon>Eukaryota</taxon>
        <taxon>Sar</taxon>
        <taxon>Stramenopiles</taxon>
        <taxon>Ochrophyta</taxon>
        <taxon>PX clade</taxon>
        <taxon>Phaeophyceae</taxon>
        <taxon>Ectocarpales</taxon>
        <taxon>Ectocarpaceae</taxon>
        <taxon>Ectocarpus</taxon>
    </lineage>
</organism>
<dbReference type="STRING" id="2880.D8LIQ9"/>
<dbReference type="OrthoDB" id="2538345at2759"/>
<dbReference type="Proteomes" id="UP000002630">
    <property type="component" value="Linkage Group LG09"/>
</dbReference>
<sequence length="176" mass="21004">MMGAVDQDAYGKNGVLREADYFNKQREFEVWMMEQKKIHDTGGMPKWETKQYFREYMEDFNTCTLPHDKYIDLEKWEMAEFHRKKASEAKRRASGDALSMREDEMEMNLKKRRAREAANAKFDNLVKASITGSKRENMQSQDLLRAKMQNAYKHGDMETVKRIEKRLEPDEMEGWR</sequence>
<feature type="compositionally biased region" description="Basic and acidic residues" evidence="1">
    <location>
        <begin position="85"/>
        <end position="102"/>
    </location>
</feature>
<keyword evidence="3" id="KW-1185">Reference proteome</keyword>
<dbReference type="EMBL" id="FN649734">
    <property type="protein sequence ID" value="CBN79432.1"/>
    <property type="molecule type" value="Genomic_DNA"/>
</dbReference>
<dbReference type="PANTHER" id="PTHR34689">
    <property type="entry name" value="NUCLEIC ACID-BINDING PROTEIN"/>
    <property type="match status" value="1"/>
</dbReference>
<evidence type="ECO:0000256" key="1">
    <source>
        <dbReference type="SAM" id="MobiDB-lite"/>
    </source>
</evidence>
<dbReference type="AlphaFoldDB" id="D8LIQ9"/>
<name>D8LIQ9_ECTSI</name>
<protein>
    <submittedName>
        <fullName evidence="2">Uncharacterized protein</fullName>
    </submittedName>
</protein>
<feature type="region of interest" description="Disordered" evidence="1">
    <location>
        <begin position="85"/>
        <end position="109"/>
    </location>
</feature>
<reference evidence="2 3" key="1">
    <citation type="journal article" date="2010" name="Nature">
        <title>The Ectocarpus genome and the independent evolution of multicellularity in brown algae.</title>
        <authorList>
            <person name="Cock J.M."/>
            <person name="Sterck L."/>
            <person name="Rouze P."/>
            <person name="Scornet D."/>
            <person name="Allen A.E."/>
            <person name="Amoutzias G."/>
            <person name="Anthouard V."/>
            <person name="Artiguenave F."/>
            <person name="Aury J.M."/>
            <person name="Badger J.H."/>
            <person name="Beszteri B."/>
            <person name="Billiau K."/>
            <person name="Bonnet E."/>
            <person name="Bothwell J.H."/>
            <person name="Bowler C."/>
            <person name="Boyen C."/>
            <person name="Brownlee C."/>
            <person name="Carrano C.J."/>
            <person name="Charrier B."/>
            <person name="Cho G.Y."/>
            <person name="Coelho S.M."/>
            <person name="Collen J."/>
            <person name="Corre E."/>
            <person name="Da Silva C."/>
            <person name="Delage L."/>
            <person name="Delaroque N."/>
            <person name="Dittami S.M."/>
            <person name="Doulbeau S."/>
            <person name="Elias M."/>
            <person name="Farnham G."/>
            <person name="Gachon C.M."/>
            <person name="Gschloessl B."/>
            <person name="Heesch S."/>
            <person name="Jabbari K."/>
            <person name="Jubin C."/>
            <person name="Kawai H."/>
            <person name="Kimura K."/>
            <person name="Kloareg B."/>
            <person name="Kupper F.C."/>
            <person name="Lang D."/>
            <person name="Le Bail A."/>
            <person name="Leblanc C."/>
            <person name="Lerouge P."/>
            <person name="Lohr M."/>
            <person name="Lopez P.J."/>
            <person name="Martens C."/>
            <person name="Maumus F."/>
            <person name="Michel G."/>
            <person name="Miranda-Saavedra D."/>
            <person name="Morales J."/>
            <person name="Moreau H."/>
            <person name="Motomura T."/>
            <person name="Nagasato C."/>
            <person name="Napoli C.A."/>
            <person name="Nelson D.R."/>
            <person name="Nyvall-Collen P."/>
            <person name="Peters A.F."/>
            <person name="Pommier C."/>
            <person name="Potin P."/>
            <person name="Poulain J."/>
            <person name="Quesneville H."/>
            <person name="Read B."/>
            <person name="Rensing S.A."/>
            <person name="Ritter A."/>
            <person name="Rousvoal S."/>
            <person name="Samanta M."/>
            <person name="Samson G."/>
            <person name="Schroeder D.C."/>
            <person name="Segurens B."/>
            <person name="Strittmatter M."/>
            <person name="Tonon T."/>
            <person name="Tregear J.W."/>
            <person name="Valentin K."/>
            <person name="von Dassow P."/>
            <person name="Yamagishi T."/>
            <person name="Van de Peer Y."/>
            <person name="Wincker P."/>
        </authorList>
    </citation>
    <scope>NUCLEOTIDE SEQUENCE [LARGE SCALE GENOMIC DNA]</scope>
    <source>
        <strain evidence="3">Ec32 / CCAP1310/4</strain>
    </source>
</reference>
<accession>D8LIQ9</accession>
<evidence type="ECO:0000313" key="2">
    <source>
        <dbReference type="EMBL" id="CBN79432.1"/>
    </source>
</evidence>
<dbReference type="InParanoid" id="D8LIQ9"/>
<gene>
    <name evidence="2" type="ORF">Esi_0224_0003</name>
</gene>
<dbReference type="eggNOG" id="ENOG502QPV8">
    <property type="taxonomic scope" value="Eukaryota"/>
</dbReference>
<dbReference type="OMA" id="IHTLDMN"/>
<dbReference type="PANTHER" id="PTHR34689:SF1">
    <property type="entry name" value="NUCLEIC ACID-BINDING PROTEIN"/>
    <property type="match status" value="1"/>
</dbReference>
<proteinExistence type="predicted"/>